<gene>
    <name evidence="1" type="ORF">F6X54_21030</name>
</gene>
<accession>A0ABQ6UCX7</accession>
<organism evidence="1 2">
    <name type="scientific">Micromonospora aurantiaca</name>
    <name type="common">nom. illeg.</name>
    <dbReference type="NCBI Taxonomy" id="47850"/>
    <lineage>
        <taxon>Bacteria</taxon>
        <taxon>Bacillati</taxon>
        <taxon>Actinomycetota</taxon>
        <taxon>Actinomycetes</taxon>
        <taxon>Micromonosporales</taxon>
        <taxon>Micromonosporaceae</taxon>
        <taxon>Micromonospora</taxon>
    </lineage>
</organism>
<evidence type="ECO:0000313" key="2">
    <source>
        <dbReference type="Proteomes" id="UP000471364"/>
    </source>
</evidence>
<dbReference type="Proteomes" id="UP000471364">
    <property type="component" value="Unassembled WGS sequence"/>
</dbReference>
<proteinExistence type="predicted"/>
<sequence>MLAGNTSVLVHNCDWTSDGNLFDHLTST</sequence>
<reference evidence="1 2" key="1">
    <citation type="submission" date="2019-09" db="EMBL/GenBank/DDBJ databases">
        <title>High taxonomic diversity of Micromonospora strains isolated from Medicago sativa nodules in different geographical locations.</title>
        <authorList>
            <person name="Martinez-Hidalgo P."/>
            <person name="Flores-Felix J.D."/>
            <person name="Velazquez E."/>
            <person name="Brau L."/>
            <person name="Trujillo M.E."/>
            <person name="Martinez-Molina E."/>
        </authorList>
    </citation>
    <scope>NUCLEOTIDE SEQUENCE [LARGE SCALE GENOMIC DNA]</scope>
    <source>
        <strain evidence="1 2">ALFB5</strain>
    </source>
</reference>
<protein>
    <submittedName>
        <fullName evidence="1">Uncharacterized protein</fullName>
    </submittedName>
</protein>
<comment type="caution">
    <text evidence="1">The sequence shown here is derived from an EMBL/GenBank/DDBJ whole genome shotgun (WGS) entry which is preliminary data.</text>
</comment>
<name>A0ABQ6UCX7_9ACTN</name>
<keyword evidence="2" id="KW-1185">Reference proteome</keyword>
<dbReference type="EMBL" id="WAAR01000102">
    <property type="protein sequence ID" value="KAB1108861.1"/>
    <property type="molecule type" value="Genomic_DNA"/>
</dbReference>
<evidence type="ECO:0000313" key="1">
    <source>
        <dbReference type="EMBL" id="KAB1108861.1"/>
    </source>
</evidence>